<dbReference type="Gene3D" id="6.10.250.860">
    <property type="match status" value="1"/>
</dbReference>
<dbReference type="GO" id="GO:0019905">
    <property type="term" value="F:syntaxin binding"/>
    <property type="evidence" value="ECO:0007669"/>
    <property type="project" value="TreeGrafter"/>
</dbReference>
<organism evidence="11 12">
    <name type="scientific">Catenaria anguillulae PL171</name>
    <dbReference type="NCBI Taxonomy" id="765915"/>
    <lineage>
        <taxon>Eukaryota</taxon>
        <taxon>Fungi</taxon>
        <taxon>Fungi incertae sedis</taxon>
        <taxon>Blastocladiomycota</taxon>
        <taxon>Blastocladiomycetes</taxon>
        <taxon>Blastocladiales</taxon>
        <taxon>Catenariaceae</taxon>
        <taxon>Catenaria</taxon>
    </lineage>
</organism>
<comment type="similarity">
    <text evidence="2">Belongs to the VPS54 family.</text>
</comment>
<proteinExistence type="inferred from homology"/>
<dbReference type="GO" id="GO:0000938">
    <property type="term" value="C:GARP complex"/>
    <property type="evidence" value="ECO:0007669"/>
    <property type="project" value="InterPro"/>
</dbReference>
<feature type="region of interest" description="Disordered" evidence="8">
    <location>
        <begin position="239"/>
        <end position="291"/>
    </location>
</feature>
<dbReference type="PANTHER" id="PTHR12965:SF0">
    <property type="entry name" value="VACUOLAR PROTEIN SORTING-ASSOCIATED PROTEIN 54"/>
    <property type="match status" value="1"/>
</dbReference>
<reference evidence="11 12" key="1">
    <citation type="submission" date="2016-07" db="EMBL/GenBank/DDBJ databases">
        <title>Pervasive Adenine N6-methylation of Active Genes in Fungi.</title>
        <authorList>
            <consortium name="DOE Joint Genome Institute"/>
            <person name="Mondo S.J."/>
            <person name="Dannebaum R.O."/>
            <person name="Kuo R.C."/>
            <person name="Labutti K."/>
            <person name="Haridas S."/>
            <person name="Kuo A."/>
            <person name="Salamov A."/>
            <person name="Ahrendt S.R."/>
            <person name="Lipzen A."/>
            <person name="Sullivan W."/>
            <person name="Andreopoulos W.B."/>
            <person name="Clum A."/>
            <person name="Lindquist E."/>
            <person name="Daum C."/>
            <person name="Ramamoorthy G.K."/>
            <person name="Gryganskyi A."/>
            <person name="Culley D."/>
            <person name="Magnuson J.K."/>
            <person name="James T.Y."/>
            <person name="O'Malley M.A."/>
            <person name="Stajich J.E."/>
            <person name="Spatafora J.W."/>
            <person name="Visel A."/>
            <person name="Grigoriev I.V."/>
        </authorList>
    </citation>
    <scope>NUCLEOTIDE SEQUENCE [LARGE SCALE GENOMIC DNA]</scope>
    <source>
        <strain evidence="11 12">PL171</strain>
    </source>
</reference>
<dbReference type="OrthoDB" id="10259024at2759"/>
<feature type="domain" description="Vacuolar protein sorting-associated protein 54 N-terminal" evidence="10">
    <location>
        <begin position="288"/>
        <end position="470"/>
    </location>
</feature>
<evidence type="ECO:0000313" key="12">
    <source>
        <dbReference type="Proteomes" id="UP000193411"/>
    </source>
</evidence>
<dbReference type="Pfam" id="PF10475">
    <property type="entry name" value="Vps54_N"/>
    <property type="match status" value="1"/>
</dbReference>
<name>A0A1Y2HAG2_9FUNG</name>
<feature type="region of interest" description="Disordered" evidence="8">
    <location>
        <begin position="1"/>
        <end position="40"/>
    </location>
</feature>
<dbReference type="InterPro" id="IPR012501">
    <property type="entry name" value="Vps54_C"/>
</dbReference>
<dbReference type="AlphaFoldDB" id="A0A1Y2HAG2"/>
<dbReference type="STRING" id="765915.A0A1Y2HAG2"/>
<dbReference type="EMBL" id="MCFL01000058">
    <property type="protein sequence ID" value="ORZ31578.1"/>
    <property type="molecule type" value="Genomic_DNA"/>
</dbReference>
<dbReference type="GO" id="GO:0006896">
    <property type="term" value="P:Golgi to vacuole transport"/>
    <property type="evidence" value="ECO:0007669"/>
    <property type="project" value="TreeGrafter"/>
</dbReference>
<evidence type="ECO:0000256" key="4">
    <source>
        <dbReference type="ARBA" id="ARBA00022448"/>
    </source>
</evidence>
<dbReference type="GO" id="GO:0015031">
    <property type="term" value="P:protein transport"/>
    <property type="evidence" value="ECO:0007669"/>
    <property type="project" value="UniProtKB-KW"/>
</dbReference>
<dbReference type="InterPro" id="IPR019515">
    <property type="entry name" value="VPS54_N"/>
</dbReference>
<evidence type="ECO:0000256" key="7">
    <source>
        <dbReference type="ARBA" id="ARBA00023054"/>
    </source>
</evidence>
<protein>
    <recommendedName>
        <fullName evidence="3">Vacuolar protein sorting-associated protein 54</fullName>
    </recommendedName>
</protein>
<dbReference type="PANTHER" id="PTHR12965">
    <property type="entry name" value="VACUOLAR PROTEIN SORTING 54"/>
    <property type="match status" value="1"/>
</dbReference>
<feature type="region of interest" description="Disordered" evidence="8">
    <location>
        <begin position="578"/>
        <end position="627"/>
    </location>
</feature>
<feature type="compositionally biased region" description="Low complexity" evidence="8">
    <location>
        <begin position="1166"/>
        <end position="1179"/>
    </location>
</feature>
<comment type="caution">
    <text evidence="11">The sequence shown here is derived from an EMBL/GenBank/DDBJ whole genome shotgun (WGS) entry which is preliminary data.</text>
</comment>
<feature type="domain" description="Vacuolar protein sorting-associated protein 54 C-terminal" evidence="9">
    <location>
        <begin position="817"/>
        <end position="947"/>
    </location>
</feature>
<feature type="region of interest" description="Disordered" evidence="8">
    <location>
        <begin position="1155"/>
        <end position="1208"/>
    </location>
</feature>
<keyword evidence="4" id="KW-0813">Transport</keyword>
<sequence length="1229" mass="129294">HVACRQRRLAPIPSPSPSTSAATLPDPNGHSTSSLRPFSGLGANLLSAMPRPTTVSGGLNYHVTSSGSSSTNTSDVHLPRPGTVSPTPSADTALASGSATLSGGHSSSAGASRPSHRRSRSTGLAGLTTNVTAAASALVPQQLMSLSGVLNDPKSLKFAKLDLGGASVPVVPLKRVRMGDFEAYIKGIQGYYDQYAENRRAGLASATAGAPALKAASRSKYIDPREDPESPSASLYSLLGMDRIPGGSTSGGSRRQSILPPPSGHPGSSSSSSSSSDPQQPSGPPPLSSVPQVYFQPDFTLENPRIFDVITGSLDLHALEPALQALATHTDTVEDHLTREISTRSNSFFSALTNLTELHAETGQCLAQVETLRARLADLSRVHSKKALETVKLTQRRANVAKLLDALAGIHSVTDAAATVQGLLQQSDYVAALQVLAESAAAVQATRGIAACQVVHTRLADMGRTLGHLLVAELAQALVAQGVAAERLQEAKARITPLVQCLIRVDGLGVALAGYQDKLVGEVRGMIRKLYPPELLVETQPGQQLTATVPPFIKALKALTLERFLTLLDSVYREPDPHRCRQAPHGTLLPTPPVPGGGGLGDEDEFRSSAPDPHLPPPMDPASSSNTSGGVTYASLLLASARVVQGVTDFGHVRCAKLLTGRADQNAQLSLKDFVRLYSTAIDFVHTSDKLVADLRGVTGAATTGGGGGGPVALRSALQAQARAFVVHFHMERMKQLGMLVENEVWAQADVLSDFQAIVDRIADPAGTVDARRRRHLLATTASSGSINGGSLGDGLNKDEPPAAAPAPAKGGLATGSFPVANVVLMLGKMLDEYLQVVGAIPSLATDVHSKLVELLKTFNSRSCQMILGAGAVASAGLKSISAKHLAITSQSLGAVLALIPSIRTALADHMTEKQAVFLAEYGKITKDYADHQSEVYAKLVAIMEERVTFHSRSLGQVDWESQPVPMDETTLPPPTPAMEALVKETSTLHKVLARYLPSETLRMIMTRVFSAYNTHLERELARIVVTSVAAKNALLIDIQFFIRKLNALEGVDGPGSHLEAWGRGGSWWSRCTRVGFVDCEQSKWCNGRVEWSCRTSLAEFGHVGYRRVHSVVWRRVQRGESHGLDHKVFRVHLWCNNDNNNDCSSAGSSGMLPGGPSIGGGASGSGATLAGASSTAGAGASGGPPGAQAAASASAAAMSDAAQKTKQIASDWMKKMTFTMKSAGGQEH</sequence>
<feature type="compositionally biased region" description="Low complexity" evidence="8">
    <location>
        <begin position="1187"/>
        <end position="1203"/>
    </location>
</feature>
<evidence type="ECO:0000256" key="5">
    <source>
        <dbReference type="ARBA" id="ARBA00022927"/>
    </source>
</evidence>
<evidence type="ECO:0000256" key="8">
    <source>
        <dbReference type="SAM" id="MobiDB-lite"/>
    </source>
</evidence>
<evidence type="ECO:0000259" key="9">
    <source>
        <dbReference type="Pfam" id="PF07928"/>
    </source>
</evidence>
<dbReference type="Proteomes" id="UP000193411">
    <property type="component" value="Unassembled WGS sequence"/>
</dbReference>
<feature type="compositionally biased region" description="Low complexity" evidence="8">
    <location>
        <begin position="265"/>
        <end position="280"/>
    </location>
</feature>
<keyword evidence="7" id="KW-0175">Coiled coil</keyword>
<evidence type="ECO:0000256" key="6">
    <source>
        <dbReference type="ARBA" id="ARBA00023034"/>
    </source>
</evidence>
<feature type="compositionally biased region" description="Low complexity" evidence="8">
    <location>
        <begin position="17"/>
        <end position="27"/>
    </location>
</feature>
<keyword evidence="6" id="KW-0333">Golgi apparatus</keyword>
<feature type="region of interest" description="Disordered" evidence="8">
    <location>
        <begin position="57"/>
        <end position="122"/>
    </location>
</feature>
<evidence type="ECO:0000313" key="11">
    <source>
        <dbReference type="EMBL" id="ORZ31578.1"/>
    </source>
</evidence>
<dbReference type="GO" id="GO:0042147">
    <property type="term" value="P:retrograde transport, endosome to Golgi"/>
    <property type="evidence" value="ECO:0007669"/>
    <property type="project" value="InterPro"/>
</dbReference>
<feature type="compositionally biased region" description="Low complexity" evidence="8">
    <location>
        <begin position="64"/>
        <end position="74"/>
    </location>
</feature>
<feature type="region of interest" description="Disordered" evidence="8">
    <location>
        <begin position="789"/>
        <end position="809"/>
    </location>
</feature>
<dbReference type="Pfam" id="PF07928">
    <property type="entry name" value="Vps54"/>
    <property type="match status" value="1"/>
</dbReference>
<dbReference type="InterPro" id="IPR039745">
    <property type="entry name" value="Vps54"/>
</dbReference>
<dbReference type="Gene3D" id="1.20.1280.130">
    <property type="match status" value="1"/>
</dbReference>
<evidence type="ECO:0000256" key="1">
    <source>
        <dbReference type="ARBA" id="ARBA00004601"/>
    </source>
</evidence>
<keyword evidence="5" id="KW-0653">Protein transport</keyword>
<feature type="non-terminal residue" evidence="11">
    <location>
        <position position="1"/>
    </location>
</feature>
<evidence type="ECO:0000259" key="10">
    <source>
        <dbReference type="Pfam" id="PF10475"/>
    </source>
</evidence>
<accession>A0A1Y2HAG2</accession>
<evidence type="ECO:0000256" key="2">
    <source>
        <dbReference type="ARBA" id="ARBA00009150"/>
    </source>
</evidence>
<evidence type="ECO:0000256" key="3">
    <source>
        <dbReference type="ARBA" id="ARBA00017665"/>
    </source>
</evidence>
<comment type="subcellular location">
    <subcellularLocation>
        <location evidence="1">Golgi apparatus</location>
        <location evidence="1">trans-Golgi network</location>
    </subcellularLocation>
</comment>
<keyword evidence="12" id="KW-1185">Reference proteome</keyword>
<gene>
    <name evidence="11" type="ORF">BCR44DRAFT_1442045</name>
</gene>
<feature type="compositionally biased region" description="Low complexity" evidence="8">
    <location>
        <begin position="93"/>
        <end position="113"/>
    </location>
</feature>
<feature type="compositionally biased region" description="Gly residues" evidence="8">
    <location>
        <begin position="1155"/>
        <end position="1165"/>
    </location>
</feature>
<dbReference type="GO" id="GO:0005829">
    <property type="term" value="C:cytosol"/>
    <property type="evidence" value="ECO:0007669"/>
    <property type="project" value="GOC"/>
</dbReference>